<feature type="non-terminal residue" evidence="1">
    <location>
        <position position="1"/>
    </location>
</feature>
<feature type="non-terminal residue" evidence="1">
    <location>
        <position position="384"/>
    </location>
</feature>
<dbReference type="RefSeq" id="WP_060796950.1">
    <property type="nucleotide sequence ID" value="NZ_KQ956336.1"/>
</dbReference>
<gene>
    <name evidence="1" type="ORF">HMPREF3222_03175</name>
</gene>
<reference evidence="1 2" key="1">
    <citation type="submission" date="2016-01" db="EMBL/GenBank/DDBJ databases">
        <authorList>
            <person name="Oliw E.H."/>
        </authorList>
    </citation>
    <scope>NUCLEOTIDE SEQUENCE [LARGE SCALE GENOMIC DNA]</scope>
    <source>
        <strain evidence="1 2">MJR7757A</strain>
    </source>
</reference>
<sequence>NEEVAFATGNPITYTRELSLLEILNTVENPEDNLEIKIINNVMVSNNSNVDSELMKNLLVFGSAMELYYINNNTFKIKELNPLNCYVNLDAEGQVIDAIYVYKTDKEEYIEYFDSFKIYKMDKNFNIIEEKDHYFGCCPISYCSLIDGIYNTLFTDLKALQDNIENLLSDFSNEIGDSRLSYLILKNMGLDAEEIEGLKDNSETAAPTVKEIAETIIGNFRDNGILLINASKEVEAKAEYLVKSINPEIHNKLFTILQDTVYQLSQHINLNEQQSSNTSGVALMTRIIALRNKVKIQQNCMTKAIRYRLSCMFIALNKLYGKELDKSKVGIKYTLNVPNDDASTTDIINKLVPQGILSAETGLAQLSFINNPKQELEKAKAELE</sequence>
<protein>
    <submittedName>
        <fullName evidence="1">Putative phage portal protein, SPP1 Gp6</fullName>
    </submittedName>
</protein>
<evidence type="ECO:0000313" key="1">
    <source>
        <dbReference type="EMBL" id="KXA04803.1"/>
    </source>
</evidence>
<organism evidence="1 2">
    <name type="scientific">Clostridium perfringens</name>
    <dbReference type="NCBI Taxonomy" id="1502"/>
    <lineage>
        <taxon>Bacteria</taxon>
        <taxon>Bacillati</taxon>
        <taxon>Bacillota</taxon>
        <taxon>Clostridia</taxon>
        <taxon>Eubacteriales</taxon>
        <taxon>Clostridiaceae</taxon>
        <taxon>Clostridium</taxon>
    </lineage>
</organism>
<dbReference type="Proteomes" id="UP000070646">
    <property type="component" value="Unassembled WGS sequence"/>
</dbReference>
<evidence type="ECO:0000313" key="2">
    <source>
        <dbReference type="Proteomes" id="UP000070646"/>
    </source>
</evidence>
<dbReference type="Pfam" id="PF05133">
    <property type="entry name" value="SPP1_portal"/>
    <property type="match status" value="1"/>
</dbReference>
<proteinExistence type="predicted"/>
<dbReference type="InterPro" id="IPR021145">
    <property type="entry name" value="Portal_protein_SPP1_Gp6-like"/>
</dbReference>
<name>A0A133ML74_CLOPF</name>
<dbReference type="EMBL" id="LRPU01000221">
    <property type="protein sequence ID" value="KXA04803.1"/>
    <property type="molecule type" value="Genomic_DNA"/>
</dbReference>
<dbReference type="PATRIC" id="fig|1502.174.peg.3205"/>
<dbReference type="AlphaFoldDB" id="A0A133ML74"/>
<comment type="caution">
    <text evidence="1">The sequence shown here is derived from an EMBL/GenBank/DDBJ whole genome shotgun (WGS) entry which is preliminary data.</text>
</comment>
<accession>A0A133ML74</accession>